<dbReference type="PATRIC" id="fig|1229276.3.peg.1721"/>
<reference evidence="2" key="1">
    <citation type="submission" date="2014-04" db="EMBL/GenBank/DDBJ databases">
        <title>Whole-Genome optical mapping and complete genome sequence of Sphingobacterium deserti sp. nov., a new spaces isolated from desert in the west of China.</title>
        <authorList>
            <person name="Teng C."/>
            <person name="Zhou Z."/>
            <person name="Li X."/>
            <person name="Chen M."/>
            <person name="Lin M."/>
            <person name="Wang L."/>
            <person name="Su S."/>
            <person name="Zhang C."/>
            <person name="Zhang W."/>
        </authorList>
    </citation>
    <scope>NUCLEOTIDE SEQUENCE [LARGE SCALE GENOMIC DNA]</scope>
    <source>
        <strain evidence="2">ACCC05744</strain>
    </source>
</reference>
<dbReference type="Proteomes" id="UP000031802">
    <property type="component" value="Unassembled WGS sequence"/>
</dbReference>
<dbReference type="STRING" id="1229276.DI53_1669"/>
<comment type="caution">
    <text evidence="1">The sequence shown here is derived from an EMBL/GenBank/DDBJ whole genome shotgun (WGS) entry which is preliminary data.</text>
</comment>
<proteinExistence type="predicted"/>
<organism evidence="1 2">
    <name type="scientific">Sphingobacterium deserti</name>
    <dbReference type="NCBI Taxonomy" id="1229276"/>
    <lineage>
        <taxon>Bacteria</taxon>
        <taxon>Pseudomonadati</taxon>
        <taxon>Bacteroidota</taxon>
        <taxon>Sphingobacteriia</taxon>
        <taxon>Sphingobacteriales</taxon>
        <taxon>Sphingobacteriaceae</taxon>
        <taxon>Sphingobacterium</taxon>
    </lineage>
</organism>
<dbReference type="OrthoDB" id="2053364at2"/>
<evidence type="ECO:0000313" key="1">
    <source>
        <dbReference type="EMBL" id="KGE14640.1"/>
    </source>
</evidence>
<dbReference type="RefSeq" id="WP_037497522.1">
    <property type="nucleotide sequence ID" value="NZ_JJMU01000024.1"/>
</dbReference>
<dbReference type="EMBL" id="JJMU01000024">
    <property type="protein sequence ID" value="KGE14640.1"/>
    <property type="molecule type" value="Genomic_DNA"/>
</dbReference>
<reference evidence="1 2" key="2">
    <citation type="journal article" date="2015" name="PLoS ONE">
        <title>Whole-Genome Optical Mapping and Finished Genome Sequence of Sphingobacterium deserti sp. nov., a New Species Isolated from the Western Desert of China.</title>
        <authorList>
            <person name="Teng C."/>
            <person name="Zhou Z."/>
            <person name="Molnar I."/>
            <person name="Li X."/>
            <person name="Tang R."/>
            <person name="Chen M."/>
            <person name="Wang L."/>
            <person name="Su S."/>
            <person name="Zhang W."/>
            <person name="Lin M."/>
        </authorList>
    </citation>
    <scope>NUCLEOTIDE SEQUENCE [LARGE SCALE GENOMIC DNA]</scope>
    <source>
        <strain evidence="2">ACCC05744</strain>
    </source>
</reference>
<evidence type="ECO:0008006" key="3">
    <source>
        <dbReference type="Google" id="ProtNLM"/>
    </source>
</evidence>
<gene>
    <name evidence="1" type="ORF">DI53_1669</name>
</gene>
<protein>
    <recommendedName>
        <fullName evidence="3">ASCH domain-containing protein</fullName>
    </recommendedName>
</protein>
<name>A0A0B8T9G0_9SPHI</name>
<evidence type="ECO:0000313" key="2">
    <source>
        <dbReference type="Proteomes" id="UP000031802"/>
    </source>
</evidence>
<keyword evidence="2" id="KW-1185">Reference proteome</keyword>
<accession>A0A0B8T9G0</accession>
<sequence>MSKTQKTPVLIIKEIFFNQILSGEKIEEYRSLSDHYFKMFFDKNKDGEYEFRQPVDKIVLAVGYHKTRKTAVVELKDIYIVEFQHVIPEGFEKGDECFVLELGKVLERNF</sequence>
<dbReference type="AlphaFoldDB" id="A0A0B8T9G0"/>